<gene>
    <name evidence="1" type="ORF">UFOVP1290_288</name>
</gene>
<evidence type="ECO:0000313" key="1">
    <source>
        <dbReference type="EMBL" id="CAB4196768.1"/>
    </source>
</evidence>
<accession>A0A6J5RT44</accession>
<proteinExistence type="predicted"/>
<dbReference type="EMBL" id="LR797252">
    <property type="protein sequence ID" value="CAB4196768.1"/>
    <property type="molecule type" value="Genomic_DNA"/>
</dbReference>
<name>A0A6J5RT44_9CAUD</name>
<sequence length="97" mass="11206">MEMDNVTMSLFQFIKQFFIKDKPAIGSKWRVTYPCSIVRDNGICFILDAGTIITIISNSDTTYYNCAYVVVDINGIHGEIRLELWQDKEYPMIKVSK</sequence>
<reference evidence="1" key="1">
    <citation type="submission" date="2020-05" db="EMBL/GenBank/DDBJ databases">
        <authorList>
            <person name="Chiriac C."/>
            <person name="Salcher M."/>
            <person name="Ghai R."/>
            <person name="Kavagutti S V."/>
        </authorList>
    </citation>
    <scope>NUCLEOTIDE SEQUENCE</scope>
</reference>
<organism evidence="1">
    <name type="scientific">uncultured Caudovirales phage</name>
    <dbReference type="NCBI Taxonomy" id="2100421"/>
    <lineage>
        <taxon>Viruses</taxon>
        <taxon>Duplodnaviria</taxon>
        <taxon>Heunggongvirae</taxon>
        <taxon>Uroviricota</taxon>
        <taxon>Caudoviricetes</taxon>
        <taxon>Peduoviridae</taxon>
        <taxon>Maltschvirus</taxon>
        <taxon>Maltschvirus maltsch</taxon>
    </lineage>
</organism>
<protein>
    <submittedName>
        <fullName evidence="1">Uncharacterized protein</fullName>
    </submittedName>
</protein>